<dbReference type="PANTHER" id="PTHR45947:SF3">
    <property type="entry name" value="SULFOQUINOVOSYL TRANSFERASE SQD2"/>
    <property type="match status" value="1"/>
</dbReference>
<keyword evidence="4" id="KW-1185">Reference proteome</keyword>
<dbReference type="RefSeq" id="WP_154537200.1">
    <property type="nucleotide sequence ID" value="NZ_VUNE01000001.1"/>
</dbReference>
<dbReference type="InterPro" id="IPR001296">
    <property type="entry name" value="Glyco_trans_1"/>
</dbReference>
<comment type="caution">
    <text evidence="3">The sequence shown here is derived from an EMBL/GenBank/DDBJ whole genome shotgun (WGS) entry which is preliminary data.</text>
</comment>
<organism evidence="3 4">
    <name type="scientific">Peptostreptococcus porci</name>
    <dbReference type="NCBI Taxonomy" id="2652282"/>
    <lineage>
        <taxon>Bacteria</taxon>
        <taxon>Bacillati</taxon>
        <taxon>Bacillota</taxon>
        <taxon>Clostridia</taxon>
        <taxon>Peptostreptococcales</taxon>
        <taxon>Peptostreptococcaceae</taxon>
        <taxon>Peptostreptococcus</taxon>
    </lineage>
</organism>
<feature type="domain" description="Glycosyl transferase family 1" evidence="1">
    <location>
        <begin position="173"/>
        <end position="339"/>
    </location>
</feature>
<dbReference type="AlphaFoldDB" id="A0A6N7X125"/>
<dbReference type="Pfam" id="PF13477">
    <property type="entry name" value="Glyco_trans_4_2"/>
    <property type="match status" value="1"/>
</dbReference>
<sequence>MKKICYLADASNPHVKKYCNFFLKKGYDISVISLNGGEIDGVKVYNFNANVGELRNKGISKKFGYLNNIGEIKRLVNTIKPDIFHAQYASSYGFLGSLIGYKPFVVSVWGTDIYDFPRNGIIQKLIIKHNFRKADYIFSNSVDMAREANLYTDKRVDITYFGVDMERFIPLENSKDDGFFTFGIVKSLEKKYGIKYLIEAYEKLYKKYNGEKDGKRLRLLIGGNGQEREALELQAQNSDVNDTITFLGRVQPEDIVRTYNSCDVCVFPSLREGFGVSAIESQACETPVIITNVGGHPESVDAGKTGIIVEPKSSEELFRAMEKLMLDDKMRIDMGKSGRVFVREHYRFEDNFEDISKIYDDVLEKYPINK</sequence>
<accession>A0A6N7X125</accession>
<evidence type="ECO:0000259" key="2">
    <source>
        <dbReference type="Pfam" id="PF13477"/>
    </source>
</evidence>
<protein>
    <submittedName>
        <fullName evidence="3">Glycosyltransferase</fullName>
    </submittedName>
</protein>
<dbReference type="Pfam" id="PF00534">
    <property type="entry name" value="Glycos_transf_1"/>
    <property type="match status" value="1"/>
</dbReference>
<evidence type="ECO:0000313" key="3">
    <source>
        <dbReference type="EMBL" id="MST61821.1"/>
    </source>
</evidence>
<keyword evidence="3" id="KW-0808">Transferase</keyword>
<reference evidence="3 4" key="1">
    <citation type="submission" date="2019-08" db="EMBL/GenBank/DDBJ databases">
        <title>In-depth cultivation of the pig gut microbiome towards novel bacterial diversity and tailored functional studies.</title>
        <authorList>
            <person name="Wylensek D."/>
            <person name="Hitch T.C.A."/>
            <person name="Clavel T."/>
        </authorList>
    </citation>
    <scope>NUCLEOTIDE SEQUENCE [LARGE SCALE GENOMIC DNA]</scope>
    <source>
        <strain evidence="3 4">WCA-SAB-591-4A-A</strain>
    </source>
</reference>
<dbReference type="PANTHER" id="PTHR45947">
    <property type="entry name" value="SULFOQUINOVOSYL TRANSFERASE SQD2"/>
    <property type="match status" value="1"/>
</dbReference>
<dbReference type="Gene3D" id="3.40.50.2000">
    <property type="entry name" value="Glycogen Phosphorylase B"/>
    <property type="match status" value="2"/>
</dbReference>
<dbReference type="InterPro" id="IPR028098">
    <property type="entry name" value="Glyco_trans_4-like_N"/>
</dbReference>
<evidence type="ECO:0000313" key="4">
    <source>
        <dbReference type="Proteomes" id="UP000440713"/>
    </source>
</evidence>
<dbReference type="EMBL" id="VUNE01000001">
    <property type="protein sequence ID" value="MST61821.1"/>
    <property type="molecule type" value="Genomic_DNA"/>
</dbReference>
<dbReference type="GO" id="GO:0016757">
    <property type="term" value="F:glycosyltransferase activity"/>
    <property type="evidence" value="ECO:0007669"/>
    <property type="project" value="InterPro"/>
</dbReference>
<dbReference type="SUPFAM" id="SSF53756">
    <property type="entry name" value="UDP-Glycosyltransferase/glycogen phosphorylase"/>
    <property type="match status" value="1"/>
</dbReference>
<evidence type="ECO:0000259" key="1">
    <source>
        <dbReference type="Pfam" id="PF00534"/>
    </source>
</evidence>
<feature type="domain" description="Glycosyltransferase subfamily 4-like N-terminal" evidence="2">
    <location>
        <begin position="3"/>
        <end position="141"/>
    </location>
</feature>
<proteinExistence type="predicted"/>
<name>A0A6N7X125_9FIRM</name>
<dbReference type="InterPro" id="IPR050194">
    <property type="entry name" value="Glycosyltransferase_grp1"/>
</dbReference>
<dbReference type="Proteomes" id="UP000440713">
    <property type="component" value="Unassembled WGS sequence"/>
</dbReference>
<gene>
    <name evidence="3" type="ORF">FYJ71_02380</name>
</gene>